<dbReference type="AlphaFoldDB" id="A0A9W6XKF4"/>
<accession>A0A9W6XKF4</accession>
<proteinExistence type="predicted"/>
<organism evidence="1 2">
    <name type="scientific">Phytophthora fragariaefolia</name>
    <dbReference type="NCBI Taxonomy" id="1490495"/>
    <lineage>
        <taxon>Eukaryota</taxon>
        <taxon>Sar</taxon>
        <taxon>Stramenopiles</taxon>
        <taxon>Oomycota</taxon>
        <taxon>Peronosporomycetes</taxon>
        <taxon>Peronosporales</taxon>
        <taxon>Peronosporaceae</taxon>
        <taxon>Phytophthora</taxon>
    </lineage>
</organism>
<dbReference type="Proteomes" id="UP001165121">
    <property type="component" value="Unassembled WGS sequence"/>
</dbReference>
<protein>
    <submittedName>
        <fullName evidence="1">Unnamed protein product</fullName>
    </submittedName>
</protein>
<sequence length="134" mass="14997">MKTTDHLIPAWEALISAEAGVNINENEDDDDLSENDRIQMGALRDVAVDEMEGFVSETLAHLGVYEMATMREIVQNFRTLVVYFRKSPKARTGLKSIQKELGIAPEKVVTFTVEQLLGYVSALYPPSVCIVFFV</sequence>
<gene>
    <name evidence="1" type="ORF">Pfra01_001248200</name>
</gene>
<comment type="caution">
    <text evidence="1">The sequence shown here is derived from an EMBL/GenBank/DDBJ whole genome shotgun (WGS) entry which is preliminary data.</text>
</comment>
<dbReference type="EMBL" id="BSXT01001254">
    <property type="protein sequence ID" value="GMF40548.1"/>
    <property type="molecule type" value="Genomic_DNA"/>
</dbReference>
<dbReference type="OrthoDB" id="101009at2759"/>
<evidence type="ECO:0000313" key="1">
    <source>
        <dbReference type="EMBL" id="GMF40548.1"/>
    </source>
</evidence>
<name>A0A9W6XKF4_9STRA</name>
<evidence type="ECO:0000313" key="2">
    <source>
        <dbReference type="Proteomes" id="UP001165121"/>
    </source>
</evidence>
<keyword evidence="2" id="KW-1185">Reference proteome</keyword>
<reference evidence="1" key="1">
    <citation type="submission" date="2023-04" db="EMBL/GenBank/DDBJ databases">
        <title>Phytophthora fragariaefolia NBRC 109709.</title>
        <authorList>
            <person name="Ichikawa N."/>
            <person name="Sato H."/>
            <person name="Tonouchi N."/>
        </authorList>
    </citation>
    <scope>NUCLEOTIDE SEQUENCE</scope>
    <source>
        <strain evidence="1">NBRC 109709</strain>
    </source>
</reference>